<feature type="transmembrane region" description="Helical" evidence="9">
    <location>
        <begin position="56"/>
        <end position="74"/>
    </location>
</feature>
<evidence type="ECO:0000256" key="7">
    <source>
        <dbReference type="ARBA" id="ARBA00023065"/>
    </source>
</evidence>
<protein>
    <recommendedName>
        <fullName evidence="11">H(+)-exporting diphosphatase</fullName>
    </recommendedName>
</protein>
<dbReference type="GO" id="GO:0012505">
    <property type="term" value="C:endomembrane system"/>
    <property type="evidence" value="ECO:0007669"/>
    <property type="project" value="UniProtKB-SubCell"/>
</dbReference>
<dbReference type="AlphaFoldDB" id="X1KEH4"/>
<evidence type="ECO:0000256" key="6">
    <source>
        <dbReference type="ARBA" id="ARBA00022989"/>
    </source>
</evidence>
<dbReference type="EMBL" id="BARU01044705">
    <property type="protein sequence ID" value="GAH80453.1"/>
    <property type="molecule type" value="Genomic_DNA"/>
</dbReference>
<evidence type="ECO:0000256" key="8">
    <source>
        <dbReference type="ARBA" id="ARBA00023136"/>
    </source>
</evidence>
<comment type="caution">
    <text evidence="10">The sequence shown here is derived from an EMBL/GenBank/DDBJ whole genome shotgun (WGS) entry which is preliminary data.</text>
</comment>
<evidence type="ECO:0000256" key="9">
    <source>
        <dbReference type="SAM" id="Phobius"/>
    </source>
</evidence>
<evidence type="ECO:0000256" key="4">
    <source>
        <dbReference type="ARBA" id="ARBA00022842"/>
    </source>
</evidence>
<feature type="non-terminal residue" evidence="10">
    <location>
        <position position="161"/>
    </location>
</feature>
<keyword evidence="7" id="KW-0406">Ion transport</keyword>
<dbReference type="GO" id="GO:0004427">
    <property type="term" value="F:inorganic diphosphate phosphatase activity"/>
    <property type="evidence" value="ECO:0007669"/>
    <property type="project" value="InterPro"/>
</dbReference>
<organism evidence="10">
    <name type="scientific">marine sediment metagenome</name>
    <dbReference type="NCBI Taxonomy" id="412755"/>
    <lineage>
        <taxon>unclassified sequences</taxon>
        <taxon>metagenomes</taxon>
        <taxon>ecological metagenomes</taxon>
    </lineage>
</organism>
<dbReference type="GO" id="GO:0016020">
    <property type="term" value="C:membrane"/>
    <property type="evidence" value="ECO:0007669"/>
    <property type="project" value="InterPro"/>
</dbReference>
<keyword evidence="6 9" id="KW-1133">Transmembrane helix</keyword>
<name>X1KEH4_9ZZZZ</name>
<dbReference type="GO" id="GO:0009678">
    <property type="term" value="F:diphosphate hydrolysis-driven proton transmembrane transporter activity"/>
    <property type="evidence" value="ECO:0007669"/>
    <property type="project" value="InterPro"/>
</dbReference>
<keyword evidence="8 9" id="KW-0472">Membrane</keyword>
<evidence type="ECO:0000313" key="10">
    <source>
        <dbReference type="EMBL" id="GAH80453.1"/>
    </source>
</evidence>
<accession>X1KEH4</accession>
<dbReference type="InterPro" id="IPR004131">
    <property type="entry name" value="PPase-energised_H-pump"/>
</dbReference>
<reference evidence="10" key="1">
    <citation type="journal article" date="2014" name="Front. Microbiol.">
        <title>High frequency of phylogenetically diverse reductive dehalogenase-homologous genes in deep subseafloor sedimentary metagenomes.</title>
        <authorList>
            <person name="Kawai M."/>
            <person name="Futagami T."/>
            <person name="Toyoda A."/>
            <person name="Takaki Y."/>
            <person name="Nishi S."/>
            <person name="Hori S."/>
            <person name="Arai W."/>
            <person name="Tsubouchi T."/>
            <person name="Morono Y."/>
            <person name="Uchiyama I."/>
            <person name="Ito T."/>
            <person name="Fujiyama A."/>
            <person name="Inagaki F."/>
            <person name="Takami H."/>
        </authorList>
    </citation>
    <scope>NUCLEOTIDE SEQUENCE</scope>
    <source>
        <strain evidence="10">Expedition CK06-06</strain>
    </source>
</reference>
<keyword evidence="2" id="KW-0813">Transport</keyword>
<evidence type="ECO:0000256" key="3">
    <source>
        <dbReference type="ARBA" id="ARBA00022692"/>
    </source>
</evidence>
<sequence length="161" mass="17227">MGMLMTCPFILAEDTFGPITDNANGINEFTGAGSEIRRVTDHLDATGNTTKALTKGYAMVSAGLAGFLLFQAYFDRVLLFQGKTGELFNVNLVCPEVLIGGVLAIMMVFLFSSWGLKSVGGAASKIIEEVRRQIKADPGIMEGTSRPDYGRAVDITTGAKH</sequence>
<evidence type="ECO:0000256" key="1">
    <source>
        <dbReference type="ARBA" id="ARBA00004127"/>
    </source>
</evidence>
<dbReference type="Pfam" id="PF03030">
    <property type="entry name" value="H_PPase"/>
    <property type="match status" value="1"/>
</dbReference>
<evidence type="ECO:0000256" key="2">
    <source>
        <dbReference type="ARBA" id="ARBA00022448"/>
    </source>
</evidence>
<gene>
    <name evidence="10" type="ORF">S03H2_68091</name>
</gene>
<keyword evidence="3 9" id="KW-0812">Transmembrane</keyword>
<feature type="transmembrane region" description="Helical" evidence="9">
    <location>
        <begin position="97"/>
        <end position="116"/>
    </location>
</feature>
<keyword evidence="4" id="KW-0460">Magnesium</keyword>
<evidence type="ECO:0000256" key="5">
    <source>
        <dbReference type="ARBA" id="ARBA00022967"/>
    </source>
</evidence>
<dbReference type="PANTHER" id="PTHR31998">
    <property type="entry name" value="K(+)-INSENSITIVE PYROPHOSPHATE-ENERGIZED PROTON PUMP"/>
    <property type="match status" value="1"/>
</dbReference>
<proteinExistence type="predicted"/>
<keyword evidence="5" id="KW-1278">Translocase</keyword>
<evidence type="ECO:0008006" key="11">
    <source>
        <dbReference type="Google" id="ProtNLM"/>
    </source>
</evidence>
<comment type="subcellular location">
    <subcellularLocation>
        <location evidence="1">Endomembrane system</location>
        <topology evidence="1">Multi-pass membrane protein</topology>
    </subcellularLocation>
</comment>